<dbReference type="InterPro" id="IPR043129">
    <property type="entry name" value="ATPase_NBD"/>
</dbReference>
<dbReference type="Proteomes" id="UP000319613">
    <property type="component" value="Unassembled WGS sequence"/>
</dbReference>
<comment type="caution">
    <text evidence="2">The sequence shown here is derived from an EMBL/GenBank/DDBJ whole genome shotgun (WGS) entry which is preliminary data.</text>
</comment>
<accession>A0A554JCH1</accession>
<proteinExistence type="predicted"/>
<name>A0A554JCH1_9BACT</name>
<dbReference type="EMBL" id="VMFF01000016">
    <property type="protein sequence ID" value="TSC66072.1"/>
    <property type="molecule type" value="Genomic_DNA"/>
</dbReference>
<gene>
    <name evidence="2" type="ORF">G01um101477_228</name>
</gene>
<dbReference type="AlphaFoldDB" id="A0A554JCH1"/>
<dbReference type="SUPFAM" id="SSF53067">
    <property type="entry name" value="Actin-like ATPase domain"/>
    <property type="match status" value="1"/>
</dbReference>
<dbReference type="Gene3D" id="3.30.420.40">
    <property type="match status" value="1"/>
</dbReference>
<evidence type="ECO:0000313" key="3">
    <source>
        <dbReference type="Proteomes" id="UP000319613"/>
    </source>
</evidence>
<reference evidence="2 3" key="1">
    <citation type="submission" date="2017-07" db="EMBL/GenBank/DDBJ databases">
        <title>Mechanisms for carbon and nitrogen cycling indicate functional differentiation within the Candidate Phyla Radiation.</title>
        <authorList>
            <person name="Danczak R.E."/>
            <person name="Johnston M.D."/>
            <person name="Kenah C."/>
            <person name="Slattery M."/>
            <person name="Wrighton K.C."/>
            <person name="Wilkins M.J."/>
        </authorList>
    </citation>
    <scope>NUCLEOTIDE SEQUENCE [LARGE SCALE GENOMIC DNA]</scope>
    <source>
        <strain evidence="2">Gr01-1014_77</strain>
    </source>
</reference>
<feature type="domain" description="Gcp-like" evidence="1">
    <location>
        <begin position="41"/>
        <end position="92"/>
    </location>
</feature>
<organism evidence="2 3">
    <name type="scientific">Candidatus Doudnabacteria bacterium Gr01-1014_77</name>
    <dbReference type="NCBI Taxonomy" id="2017133"/>
    <lineage>
        <taxon>Bacteria</taxon>
        <taxon>Candidatus Doudnaibacteriota</taxon>
    </lineage>
</organism>
<sequence>MILYINSADFEKLHFALIGEKIKQKKIHISHPELEKTTERLEIFLKEQKTKLQDIKKIIVVVGKGSFTGVRLGVSLALAFADALGIQAYAIDQKENPSDLKGLLKKKLVQIKAGFNPEYANEPNITMKN</sequence>
<evidence type="ECO:0000259" key="1">
    <source>
        <dbReference type="Pfam" id="PF00814"/>
    </source>
</evidence>
<dbReference type="Pfam" id="PF00814">
    <property type="entry name" value="TsaD"/>
    <property type="match status" value="1"/>
</dbReference>
<protein>
    <recommendedName>
        <fullName evidence="1">Gcp-like domain-containing protein</fullName>
    </recommendedName>
</protein>
<dbReference type="InterPro" id="IPR000905">
    <property type="entry name" value="Gcp-like_dom"/>
</dbReference>
<evidence type="ECO:0000313" key="2">
    <source>
        <dbReference type="EMBL" id="TSC66072.1"/>
    </source>
</evidence>